<accession>X0X5S5</accession>
<organism evidence="1">
    <name type="scientific">marine sediment metagenome</name>
    <dbReference type="NCBI Taxonomy" id="412755"/>
    <lineage>
        <taxon>unclassified sequences</taxon>
        <taxon>metagenomes</taxon>
        <taxon>ecological metagenomes</taxon>
    </lineage>
</organism>
<sequence>HFFNGGASGSDASLRVSATNSNIRANSLAMDYGQMSIFRSNPSGPPKIKFYDGDPGVSGSAVMGGIGTDADGTNINFLGAAGDIVSTLSAVGGNLQTDGTLDVDGTGTSYIGGALDVEGNTLTVGDGLASNKTLVFNDDGTQSLKWDDGDGRFELSSMLEVTNWLIIDRTGSPYLALNEGTTEYSRFVANATNIQIKDGTNPMVDFVRGSGDATLRGTLDVDGTGTSYIGGDITVEGTGVSTIGGE</sequence>
<dbReference type="AlphaFoldDB" id="X0X5S5"/>
<feature type="non-terminal residue" evidence="1">
    <location>
        <position position="1"/>
    </location>
</feature>
<dbReference type="EMBL" id="BARS01046699">
    <property type="protein sequence ID" value="GAG31978.1"/>
    <property type="molecule type" value="Genomic_DNA"/>
</dbReference>
<comment type="caution">
    <text evidence="1">The sequence shown here is derived from an EMBL/GenBank/DDBJ whole genome shotgun (WGS) entry which is preliminary data.</text>
</comment>
<proteinExistence type="predicted"/>
<evidence type="ECO:0000313" key="1">
    <source>
        <dbReference type="EMBL" id="GAG31978.1"/>
    </source>
</evidence>
<protein>
    <submittedName>
        <fullName evidence="1">Uncharacterized protein</fullName>
    </submittedName>
</protein>
<name>X0X5S5_9ZZZZ</name>
<feature type="non-terminal residue" evidence="1">
    <location>
        <position position="246"/>
    </location>
</feature>
<gene>
    <name evidence="1" type="ORF">S01H1_70244</name>
</gene>
<reference evidence="1" key="1">
    <citation type="journal article" date="2014" name="Front. Microbiol.">
        <title>High frequency of phylogenetically diverse reductive dehalogenase-homologous genes in deep subseafloor sedimentary metagenomes.</title>
        <authorList>
            <person name="Kawai M."/>
            <person name="Futagami T."/>
            <person name="Toyoda A."/>
            <person name="Takaki Y."/>
            <person name="Nishi S."/>
            <person name="Hori S."/>
            <person name="Arai W."/>
            <person name="Tsubouchi T."/>
            <person name="Morono Y."/>
            <person name="Uchiyama I."/>
            <person name="Ito T."/>
            <person name="Fujiyama A."/>
            <person name="Inagaki F."/>
            <person name="Takami H."/>
        </authorList>
    </citation>
    <scope>NUCLEOTIDE SEQUENCE</scope>
    <source>
        <strain evidence="1">Expedition CK06-06</strain>
    </source>
</reference>